<gene>
    <name evidence="1" type="ORF">ElyMa_004416200</name>
</gene>
<proteinExistence type="predicted"/>
<dbReference type="PANTHER" id="PTHR36688:SF1">
    <property type="entry name" value="ENDONUCLEASE_EXONUCLEASE_PHOSPHATASE DOMAIN-CONTAINING PROTEIN"/>
    <property type="match status" value="1"/>
</dbReference>
<accession>A0AAV4HDT1</accession>
<dbReference type="EMBL" id="BMAT01008900">
    <property type="protein sequence ID" value="GFR94911.1"/>
    <property type="molecule type" value="Genomic_DNA"/>
</dbReference>
<dbReference type="InterPro" id="IPR052560">
    <property type="entry name" value="RdDP_mobile_element"/>
</dbReference>
<evidence type="ECO:0000313" key="2">
    <source>
        <dbReference type="Proteomes" id="UP000762676"/>
    </source>
</evidence>
<reference evidence="1 2" key="1">
    <citation type="journal article" date="2021" name="Elife">
        <title>Chloroplast acquisition without the gene transfer in kleptoplastic sea slugs, Plakobranchus ocellatus.</title>
        <authorList>
            <person name="Maeda T."/>
            <person name="Takahashi S."/>
            <person name="Yoshida T."/>
            <person name="Shimamura S."/>
            <person name="Takaki Y."/>
            <person name="Nagai Y."/>
            <person name="Toyoda A."/>
            <person name="Suzuki Y."/>
            <person name="Arimoto A."/>
            <person name="Ishii H."/>
            <person name="Satoh N."/>
            <person name="Nishiyama T."/>
            <person name="Hasebe M."/>
            <person name="Maruyama T."/>
            <person name="Minagawa J."/>
            <person name="Obokata J."/>
            <person name="Shigenobu S."/>
        </authorList>
    </citation>
    <scope>NUCLEOTIDE SEQUENCE [LARGE SCALE GENOMIC DNA]</scope>
</reference>
<dbReference type="Proteomes" id="UP000762676">
    <property type="component" value="Unassembled WGS sequence"/>
</dbReference>
<organism evidence="1 2">
    <name type="scientific">Elysia marginata</name>
    <dbReference type="NCBI Taxonomy" id="1093978"/>
    <lineage>
        <taxon>Eukaryota</taxon>
        <taxon>Metazoa</taxon>
        <taxon>Spiralia</taxon>
        <taxon>Lophotrochozoa</taxon>
        <taxon>Mollusca</taxon>
        <taxon>Gastropoda</taxon>
        <taxon>Heterobranchia</taxon>
        <taxon>Euthyneura</taxon>
        <taxon>Panpulmonata</taxon>
        <taxon>Sacoglossa</taxon>
        <taxon>Placobranchoidea</taxon>
        <taxon>Plakobranchidae</taxon>
        <taxon>Elysia</taxon>
    </lineage>
</organism>
<keyword evidence="2" id="KW-1185">Reference proteome</keyword>
<dbReference type="AlphaFoldDB" id="A0AAV4HDT1"/>
<protein>
    <recommendedName>
        <fullName evidence="3">USP domain-containing protein</fullName>
    </recommendedName>
</protein>
<sequence length="243" mass="27313">MTRNGKKTWATIRKLCNDPKVAKQQPQVTANQVAHQLLLNGKADKKHQKVKLDLTDNDSPSAFTRPFNSAELEGNCRCICADDLALAAQESDFDNFKGRLARATDVPSTTKTAIYMQILQNLKAECACPECERSAHAKKLNSVINETRRLITGGILPSHTDILHIPSGIAAPDIRRQAVSHTERLRQWKDTRHSLYDTNAPRKRLKSRHSFLGDVEPATQKFTSLLPRPKEFLNSLRKYCSCP</sequence>
<name>A0AAV4HDT1_9GAST</name>
<evidence type="ECO:0008006" key="3">
    <source>
        <dbReference type="Google" id="ProtNLM"/>
    </source>
</evidence>
<comment type="caution">
    <text evidence="1">The sequence shown here is derived from an EMBL/GenBank/DDBJ whole genome shotgun (WGS) entry which is preliminary data.</text>
</comment>
<dbReference type="PANTHER" id="PTHR36688">
    <property type="entry name" value="ENDO/EXONUCLEASE/PHOSPHATASE DOMAIN-CONTAINING PROTEIN"/>
    <property type="match status" value="1"/>
</dbReference>
<evidence type="ECO:0000313" key="1">
    <source>
        <dbReference type="EMBL" id="GFR94911.1"/>
    </source>
</evidence>